<dbReference type="VEuPathDB" id="FungiDB:DD237_006431"/>
<protein>
    <submittedName>
        <fullName evidence="2">Uncharacterized protein</fullName>
    </submittedName>
</protein>
<evidence type="ECO:0000313" key="2">
    <source>
        <dbReference type="EMBL" id="RQM09148.1"/>
    </source>
</evidence>
<sequence length="336" mass="38925">MPEDIYGDDEERMNPEIKLDVDIPVQPRNVIGALNVNEELVGRIREVDDMTKVSVDLVKWANSQGQLTEEQSLEAARVKAFELTSAYGRGNIATLLEAEKNDPAKVVTAKRLEHALVLNWSNEINYERVFEKLLAGEMDLEKFLESTEIQTWIHKNPQPRAAISRLFFDLTKKYTLLELAKQLSILERLNGKDAVKKTAQMLSVLQMTIWKKAEFSADKTYELFLLNKADVDSFDNPLLDSPMWNVWILYLIRLNDLKKQSYPELAALVIPVLRKHYIDQTLFDWFLHANTEKLQAQHFKKALIDVQEKEREMRKRKGNDDEALAPTKRQRKDDGQ</sequence>
<organism evidence="2 3">
    <name type="scientific">Peronospora effusa</name>
    <dbReference type="NCBI Taxonomy" id="542832"/>
    <lineage>
        <taxon>Eukaryota</taxon>
        <taxon>Sar</taxon>
        <taxon>Stramenopiles</taxon>
        <taxon>Oomycota</taxon>
        <taxon>Peronosporomycetes</taxon>
        <taxon>Peronosporales</taxon>
        <taxon>Peronosporaceae</taxon>
        <taxon>Peronospora</taxon>
    </lineage>
</organism>
<dbReference type="Proteomes" id="UP000286097">
    <property type="component" value="Unassembled WGS sequence"/>
</dbReference>
<name>A0A425BWH4_9STRA</name>
<evidence type="ECO:0000256" key="1">
    <source>
        <dbReference type="SAM" id="MobiDB-lite"/>
    </source>
</evidence>
<comment type="caution">
    <text evidence="2">The sequence shown here is derived from an EMBL/GenBank/DDBJ whole genome shotgun (WGS) entry which is preliminary data.</text>
</comment>
<proteinExistence type="predicted"/>
<gene>
    <name evidence="2" type="ORF">DD237_006431</name>
</gene>
<dbReference type="AlphaFoldDB" id="A0A425BWH4"/>
<feature type="region of interest" description="Disordered" evidence="1">
    <location>
        <begin position="310"/>
        <end position="336"/>
    </location>
</feature>
<evidence type="ECO:0000313" key="3">
    <source>
        <dbReference type="Proteomes" id="UP000286097"/>
    </source>
</evidence>
<reference evidence="2 3" key="1">
    <citation type="submission" date="2018-06" db="EMBL/GenBank/DDBJ databases">
        <title>Comparative genomics of downy mildews reveals potential adaptations to biotrophy.</title>
        <authorList>
            <person name="Fletcher K."/>
            <person name="Klosterman S.J."/>
            <person name="Derevnina L."/>
            <person name="Martin F."/>
            <person name="Koike S."/>
            <person name="Reyes Chin-Wo S."/>
            <person name="Mou B."/>
            <person name="Michelmore R."/>
        </authorList>
    </citation>
    <scope>NUCLEOTIDE SEQUENCE [LARGE SCALE GENOMIC DNA]</scope>
    <source>
        <strain evidence="2 3">R13</strain>
    </source>
</reference>
<accession>A0A425BWH4</accession>
<dbReference type="EMBL" id="QKXF01000764">
    <property type="protein sequence ID" value="RQM09148.1"/>
    <property type="molecule type" value="Genomic_DNA"/>
</dbReference>